<dbReference type="PANTHER" id="PTHR38792">
    <property type="entry name" value="BNR/ASP-BOX REPEAT DOMAIN PROTEIN (AFU_ORTHOLOGUE AFUA_7G06430)-RELATED"/>
    <property type="match status" value="1"/>
</dbReference>
<dbReference type="InterPro" id="IPR036278">
    <property type="entry name" value="Sialidase_sf"/>
</dbReference>
<dbReference type="PANTHER" id="PTHR38792:SF3">
    <property type="entry name" value="BNR_ASP-BOX REPEAT DOMAIN PROTEIN (AFU_ORTHOLOGUE AFUA_7G06430)-RELATED"/>
    <property type="match status" value="1"/>
</dbReference>
<reference evidence="2 3" key="1">
    <citation type="submission" date="2019-02" db="EMBL/GenBank/DDBJ databases">
        <title>Draft genome sequences of novel Actinobacteria.</title>
        <authorList>
            <person name="Sahin N."/>
            <person name="Ay H."/>
            <person name="Saygin H."/>
        </authorList>
    </citation>
    <scope>NUCLEOTIDE SEQUENCE [LARGE SCALE GENOMIC DNA]</scope>
    <source>
        <strain evidence="2 3">KC603</strain>
    </source>
</reference>
<dbReference type="Pfam" id="PF13088">
    <property type="entry name" value="BNR_2"/>
    <property type="match status" value="1"/>
</dbReference>
<evidence type="ECO:0000313" key="2">
    <source>
        <dbReference type="EMBL" id="TDC53548.1"/>
    </source>
</evidence>
<sequence>MERARGYRGTTFHAGVRWSRRGVPPMPRIAVAAALATLLAAATLPLTTAAGASAEAPAVRTFDDETLGAAPAGYTVQGDVTVAEAPFGPAGNRALHLTDSNRALQTRLHIPAQVTAARRFDFDLALHSTRQPVFIAVHAAGDNPALGMYRFMITPVYAYGGSTTAQVLVYDGRQYVRFATVPMLTARDHPSRVSIAAGTEAAVLTVNGMSFRTTVKASGGSGITSIELASSGSAPVGSDAYVDDVGLSDIDPAGPALAAGLPVVGTLQDYTAEKHPASTVVATIDEPGLRASQVRARVVVDGVDTPFPARVHGEPGRLSVSAAIDADDIGLHPVTVTVTDLRTHVTRSVQQRIQAYSPIPTQVVAQEPAGAAEPRFPDAVRLADGTIVLAYHLADGHTNADGVVRVVRSTDGGATWTAPVTVVATAGDNRDPKLSVLRDGTVLLTVFRTDWSTRPESNLGTFVYRSTDGGLTFPAVTRIDSAQPGAWQHGPAVELPNGDILQPLYGYGARVARSTDGGRTFPASNELTVVEDDVRYSNGEPNIVRLPSGELVMQIRRHDNLLAIESESTLVRSFDDGVTWTTPEPIGLPTSSAHLLLAEDGSLLVTYGDYSQAGRPTYGALIDDPSGPWTEHRTRALYNSGWEDQANPTSVQLDDGSFLTFGFDVADRTVVSFRTTAADYE</sequence>
<dbReference type="SUPFAM" id="SSF50939">
    <property type="entry name" value="Sialidases"/>
    <property type="match status" value="1"/>
</dbReference>
<comment type="caution">
    <text evidence="2">The sequence shown here is derived from an EMBL/GenBank/DDBJ whole genome shotgun (WGS) entry which is preliminary data.</text>
</comment>
<name>A0A4R4RU08_9ACTN</name>
<evidence type="ECO:0000313" key="3">
    <source>
        <dbReference type="Proteomes" id="UP000295621"/>
    </source>
</evidence>
<dbReference type="CDD" id="cd15482">
    <property type="entry name" value="Sialidase_non-viral"/>
    <property type="match status" value="1"/>
</dbReference>
<feature type="domain" description="Sialidase" evidence="1">
    <location>
        <begin position="399"/>
        <end position="609"/>
    </location>
</feature>
<dbReference type="InterPro" id="IPR011040">
    <property type="entry name" value="Sialidase"/>
</dbReference>
<gene>
    <name evidence="2" type="ORF">E1212_05070</name>
</gene>
<dbReference type="AlphaFoldDB" id="A0A4R4RU08"/>
<keyword evidence="3" id="KW-1185">Reference proteome</keyword>
<organism evidence="2 3">
    <name type="scientific">Jiangella ureilytica</name>
    <dbReference type="NCBI Taxonomy" id="2530374"/>
    <lineage>
        <taxon>Bacteria</taxon>
        <taxon>Bacillati</taxon>
        <taxon>Actinomycetota</taxon>
        <taxon>Actinomycetes</taxon>
        <taxon>Jiangellales</taxon>
        <taxon>Jiangellaceae</taxon>
        <taxon>Jiangella</taxon>
    </lineage>
</organism>
<protein>
    <submittedName>
        <fullName evidence="2">Exo-alpha-sialidase</fullName>
    </submittedName>
</protein>
<accession>A0A4R4RU08</accession>
<dbReference type="Gene3D" id="2.120.10.10">
    <property type="match status" value="1"/>
</dbReference>
<evidence type="ECO:0000259" key="1">
    <source>
        <dbReference type="Pfam" id="PF13088"/>
    </source>
</evidence>
<proteinExistence type="predicted"/>
<dbReference type="EMBL" id="SMKL01000008">
    <property type="protein sequence ID" value="TDC53548.1"/>
    <property type="molecule type" value="Genomic_DNA"/>
</dbReference>
<dbReference type="Proteomes" id="UP000295621">
    <property type="component" value="Unassembled WGS sequence"/>
</dbReference>
<dbReference type="OrthoDB" id="5165766at2"/>